<keyword evidence="11" id="KW-0238">DNA-binding</keyword>
<dbReference type="InterPro" id="IPR034173">
    <property type="entry name" value="SHARP_RRM2"/>
</dbReference>
<dbReference type="InterPro" id="IPR034174">
    <property type="entry name" value="SHARP_RRM3"/>
</dbReference>
<feature type="compositionally biased region" description="Basic and acidic residues" evidence="19">
    <location>
        <begin position="1411"/>
        <end position="1424"/>
    </location>
</feature>
<evidence type="ECO:0000256" key="10">
    <source>
        <dbReference type="ARBA" id="ARBA00023054"/>
    </source>
</evidence>
<proteinExistence type="inferred from homology"/>
<evidence type="ECO:0000313" key="23">
    <source>
        <dbReference type="Proteomes" id="UP000316079"/>
    </source>
</evidence>
<feature type="region of interest" description="Disordered" evidence="19">
    <location>
        <begin position="2319"/>
        <end position="2351"/>
    </location>
</feature>
<evidence type="ECO:0000256" key="19">
    <source>
        <dbReference type="SAM" id="MobiDB-lite"/>
    </source>
</evidence>
<evidence type="ECO:0000259" key="20">
    <source>
        <dbReference type="PROSITE" id="PS50102"/>
    </source>
</evidence>
<feature type="compositionally biased region" description="Polar residues" evidence="19">
    <location>
        <begin position="1996"/>
        <end position="2012"/>
    </location>
</feature>
<dbReference type="InterPro" id="IPR049093">
    <property type="entry name" value="MINT_RID"/>
</dbReference>
<feature type="region of interest" description="Disordered" evidence="19">
    <location>
        <begin position="2746"/>
        <end position="2769"/>
    </location>
</feature>
<keyword evidence="7 18" id="KW-0694">RNA-binding</keyword>
<evidence type="ECO:0000313" key="22">
    <source>
        <dbReference type="EMBL" id="TRZ02461.1"/>
    </source>
</evidence>
<feature type="region of interest" description="Disordered" evidence="19">
    <location>
        <begin position="103"/>
        <end position="165"/>
    </location>
</feature>
<keyword evidence="12" id="KW-0010">Activator</keyword>
<dbReference type="Pfam" id="PF00076">
    <property type="entry name" value="RRM_1"/>
    <property type="match status" value="3"/>
</dbReference>
<dbReference type="OrthoDB" id="6407164at2759"/>
<feature type="compositionally biased region" description="Low complexity" evidence="19">
    <location>
        <begin position="219"/>
        <end position="231"/>
    </location>
</feature>
<keyword evidence="6" id="KW-0677">Repeat</keyword>
<feature type="compositionally biased region" description="Basic and acidic residues" evidence="19">
    <location>
        <begin position="749"/>
        <end position="772"/>
    </location>
</feature>
<dbReference type="SUPFAM" id="SSF100939">
    <property type="entry name" value="SPOC domain-like"/>
    <property type="match status" value="1"/>
</dbReference>
<dbReference type="InterPro" id="IPR012677">
    <property type="entry name" value="Nucleotide-bd_a/b_plait_sf"/>
</dbReference>
<evidence type="ECO:0000256" key="3">
    <source>
        <dbReference type="ARBA" id="ARBA00022481"/>
    </source>
</evidence>
<dbReference type="InterPro" id="IPR034172">
    <property type="entry name" value="SHARP_RRM1"/>
</dbReference>
<feature type="compositionally biased region" description="Polar residues" evidence="19">
    <location>
        <begin position="2901"/>
        <end position="2913"/>
    </location>
</feature>
<dbReference type="FunFam" id="2.40.290.10:FF:000002">
    <property type="entry name" value="Spen family transcriptional repressor"/>
    <property type="match status" value="1"/>
</dbReference>
<feature type="region of interest" description="Disordered" evidence="19">
    <location>
        <begin position="3008"/>
        <end position="3035"/>
    </location>
</feature>
<feature type="compositionally biased region" description="Basic residues" evidence="19">
    <location>
        <begin position="2335"/>
        <end position="2351"/>
    </location>
</feature>
<evidence type="ECO:0000256" key="12">
    <source>
        <dbReference type="ARBA" id="ARBA00023159"/>
    </source>
</evidence>
<feature type="domain" description="SPOC" evidence="21">
    <location>
        <begin position="3295"/>
        <end position="3461"/>
    </location>
</feature>
<feature type="region of interest" description="Disordered" evidence="19">
    <location>
        <begin position="2198"/>
        <end position="2237"/>
    </location>
</feature>
<feature type="region of interest" description="Disordered" evidence="19">
    <location>
        <begin position="1808"/>
        <end position="2013"/>
    </location>
</feature>
<comment type="similarity">
    <text evidence="2">Belongs to the RRM Spen family.</text>
</comment>
<feature type="compositionally biased region" description="Low complexity" evidence="19">
    <location>
        <begin position="811"/>
        <end position="822"/>
    </location>
</feature>
<evidence type="ECO:0000259" key="21">
    <source>
        <dbReference type="PROSITE" id="PS50917"/>
    </source>
</evidence>
<feature type="compositionally biased region" description="Low complexity" evidence="19">
    <location>
        <begin position="2461"/>
        <end position="2481"/>
    </location>
</feature>
<feature type="compositionally biased region" description="Basic and acidic residues" evidence="19">
    <location>
        <begin position="1374"/>
        <end position="1387"/>
    </location>
</feature>
<dbReference type="Gene3D" id="3.30.70.330">
    <property type="match status" value="4"/>
</dbReference>
<feature type="compositionally biased region" description="Basic and acidic residues" evidence="19">
    <location>
        <begin position="1266"/>
        <end position="1285"/>
    </location>
</feature>
<feature type="compositionally biased region" description="Low complexity" evidence="19">
    <location>
        <begin position="311"/>
        <end position="361"/>
    </location>
</feature>
<evidence type="ECO:0000256" key="6">
    <source>
        <dbReference type="ARBA" id="ARBA00022737"/>
    </source>
</evidence>
<evidence type="ECO:0000256" key="13">
    <source>
        <dbReference type="ARBA" id="ARBA00023163"/>
    </source>
</evidence>
<dbReference type="FunFam" id="3.30.70.330:FF:000088">
    <property type="entry name" value="msx2-interacting protein-like isoform X1"/>
    <property type="match status" value="1"/>
</dbReference>
<feature type="compositionally biased region" description="Basic residues" evidence="19">
    <location>
        <begin position="288"/>
        <end position="298"/>
    </location>
</feature>
<feature type="region of interest" description="Disordered" evidence="19">
    <location>
        <begin position="1736"/>
        <end position="1770"/>
    </location>
</feature>
<keyword evidence="3" id="KW-0488">Methylation</keyword>
<dbReference type="GO" id="GO:0007219">
    <property type="term" value="P:Notch signaling pathway"/>
    <property type="evidence" value="ECO:0007669"/>
    <property type="project" value="UniProtKB-KW"/>
</dbReference>
<dbReference type="InterPro" id="IPR035979">
    <property type="entry name" value="RBD_domain_sf"/>
</dbReference>
<evidence type="ECO:0000256" key="17">
    <source>
        <dbReference type="ARBA" id="ARBA00078128"/>
    </source>
</evidence>
<accession>A0A553RJU9</accession>
<evidence type="ECO:0000256" key="18">
    <source>
        <dbReference type="PROSITE-ProRule" id="PRU00176"/>
    </source>
</evidence>
<dbReference type="GO" id="GO:0003714">
    <property type="term" value="F:transcription corepressor activity"/>
    <property type="evidence" value="ECO:0007669"/>
    <property type="project" value="UniProtKB-ARBA"/>
</dbReference>
<evidence type="ECO:0000256" key="7">
    <source>
        <dbReference type="ARBA" id="ARBA00022884"/>
    </source>
</evidence>
<dbReference type="CDD" id="cd21543">
    <property type="entry name" value="SPOC_SHARP"/>
    <property type="match status" value="1"/>
</dbReference>
<feature type="compositionally biased region" description="Polar residues" evidence="19">
    <location>
        <begin position="2746"/>
        <end position="2767"/>
    </location>
</feature>
<feature type="region of interest" description="Disordered" evidence="19">
    <location>
        <begin position="1374"/>
        <end position="1424"/>
    </location>
</feature>
<feature type="region of interest" description="Disordered" evidence="19">
    <location>
        <begin position="2503"/>
        <end position="2526"/>
    </location>
</feature>
<feature type="region of interest" description="Disordered" evidence="19">
    <location>
        <begin position="219"/>
        <end position="256"/>
    </location>
</feature>
<evidence type="ECO:0000256" key="5">
    <source>
        <dbReference type="ARBA" id="ARBA00022553"/>
    </source>
</evidence>
<feature type="region of interest" description="Disordered" evidence="19">
    <location>
        <begin position="1549"/>
        <end position="1580"/>
    </location>
</feature>
<evidence type="ECO:0000256" key="16">
    <source>
        <dbReference type="ARBA" id="ARBA00075118"/>
    </source>
</evidence>
<sequence length="3461" mass="384964">MVRETRHLWVGNLPESVREEKIVEHFKRYGRVESVKVLPKRGSEGGVAAFVDFVDIKSAQKAHNSINKMGDRDLRTDYNEPGTIPSAARGLDDSLSIATRGRDVSGFTRGTGGPVYGPPVSLHSREGRFERRLDGAPDGRERSYDHSAYGHHERSSSNSGSFDRQRHYETDYYRDSRDRTLGGAIGSASSASGSIGGCSSAGSVGVGGSTAGSIGVGASSSSAVGVGSGASTPGGLAYYGSRSRSPGRFETADTRYEPRAREAFTLTSVVHRDLYREERGRRGERTFHSRSRSPHSSHSHNPSPQRLQSQSARPARSHSGSGSRSRSTSSESVSSTSSSGSGSSDSSSSSSDQSPARSVQSAAVPAPTSQSLPSLDKDEPRKSFGIKVQNLPVRSTDTSLKDGLFHEFKKHGKVTSVQIHGASEERYGLVFFRQQEDQEKALNASKGKLFFGMQIDVTAWHGPETESENEFRPLDERIDEFHPKATRTLFIGNLEKTTTYHDLLNIFQRFGEIVDIDIKKLNGSPQYAFLQYCDIASVCKAIKKMDGEYLGNNRLKLGFGKSMPTTCVWLDGLSSSITEQYLTRHFCRYGHVVKVVFDRLKGMALVLYNNIEYAQAAVKETKGWKIGGNKIKVDFANQESQMAFYRSMQASGQDIRDFYEIISERRDERRAPYHEYTTERGYYENVRTPSSYTEDPRRKYPGRNREFYSEWDPYQGDYYDPRYFDDPREYRDYRDQYEQDIRKYSYLQRERERERERFETDRERDHTRRTVEHNQSPNHPRRPTSPPTSPALSEQPPSDSEHHVYSRSSERSGSCGSLSPSLFEKPDKFRLEKQSRVEKEKSLFEQERANVGEKEWHVGRKDKEKDRTEKQKSRKLKLSPPTIPSPETEHELESEGSPDMLVVLQSKSSKSLIKDKEYSAKGKLDLPPCVVQLTRVKEKEGKLVDTNVSKKPKIKVGSDPVRSPSSDHKSIPFRIDTQGKDFYKHGQNLEKSLASQNKVLDKENKVKNKKYLKAEHGFDLNTSIDINRLAARKKRFEESGKAEGLKKICQEEDEEILRRIIDEPSEKDIDYDEKMQRTESHKREQNIKLERMVTFSAVKEEFDTGKTLGLRLDLQARLGEPTEEAIDSLESLDQKIGTFGGNCQRIVNLVNSDNDNPQIALLRDQEQHDLASSTVFSRQERDSESKERLPSDIDHTQSCRKQMEQNRRLQQQNLECDKSDKTESTPSTDAEDFEHRSLLHEVGKLPEDVTGDSPPSKRKKYAFDLGTKRKQDGLKSRQRQDESQRRLASHPGTPLAEEARNALPLLIKESDSSMMKSKNPLLFDISKYNVHTMDQGILPHAQAKTSDIEEDFCWESNHRQSMLREMSFRTSIVKRDSIRKHPDHELEPGEVQTDSDEDGESRHRSMRPNSFRREHKEGLPDAKSSESLKKNKFYEFALDKTITPDTKALLDRAKSLSSSREDNWSFLSHDPKFKSFQNYNDKEKTEPTPRSIASWYTIKKKIRSDSDGKLDLKKAEAKPDEQERQELFASRFLHSSIFEQDSRRLQHLEHKKNAPDVRASKDNISSNSPEEQPGTGGSELCQEPKVLFHSRFLELQQRDKYQPLPISEKCATDEVEVKTLDQELRSTGSISDDSQEFSGSLIPRMISPLSLSRVSEMSDEHGKQVLSTLMNKDCTEALTEQSVNDTLDSSLLISSKAENKEVPPRSLSPEQITKSEIVKEPNETLIVPRKTAFEGSIQAKPPSPGAPLNNTEADCDPIQESSSFSDEVQENSHLFEIKTEHSNTSLQGTLFPLDKELPDPEPLVELVHTTRKQPKNKKMKSLSPAQIPIAQMAIEKPATRKSERIDKEKLKRSSSPRGDSKKLVLDSKNSAKSPFQATDSEQSLDSYTNQGRTRQRRNVRSVYATPHEDETQQPPKEAVEPSRPTRKRFCDKEATTQQMVTTVVRRGRPPKSRRRIDDVSPVNVDQAKISEREDDENKESMRTVDVTKMTEPLQAARSQKGQSSPIKTGQSRKTLKFDKVFDSPESFQEATVVVTALDHRDESKESKTEVQCLLQETKQSIISERDEEITAEEKSTDDKETTLLKTTQTLTKKVKTARPPQGAKTISEDKSVSVVKVNEDVLEGRVHSGDDMTVHFEGSLKTAVSKLAKEELKIPHYQKVEDFADPDKAETDPEEPPIDPVVTLLARQMELERAVENISRLTDEQNPAPYKDPRGEQPTLTPPVISQPADDPDVEKPAIPASETELAAAIDSITAEDVSADTDGFSSTATFTTLIPTQDTNVLPVSNDIVGPERDLTSKIIPQPEKNDDLLQDTKSFQKCNSNTTQSPLSEVAKKGGRGRPKTPKKSRGRKVYFNRKLEIPENETLEPEPSTMKLPESIPEEIQTANPKAATSKAAAAVLTVGAACKNEATSTVTLNTPREAEQPAVDQPEPQESAFHSGNDSPFYLRTQKQSNDPAASDLDLPTTSLNSPSSSTPSLKTPDWNLRTEEKETPSKLPVALALSTPGAGGGQTNPPMPPDTKASDIDPNSSTLRKILMEPKYVSASNSNAVLNMQFTTTLADPRMSNNESPVESVVPLKKSLPADRPSHIHQLVPHTSPPRPTPAQQCESPQMLKEKLTITSAATSVISRIPMPYDLEDTPRISLSNRSSGISLPKHKFRTGLNENNRYHGLAPSEDGSSVGRPIVEGTHCSTGSSTGLRVNTSEGVVMLSYSGPKTEGPQRIVAKISQIPPATAVDIEFQQPINKSQIKQESPSHPSTPKGSQTPTSYGHVGVVVTGQTTNAQPVISSIYQEGSYFEKLEPSHLTGQKGSSIKQTFQQSPCQLLRYAQSLTPQQHVKKNETAEPLSMKADTKATQSYNGKAVLSPRHTSVSGNHILSPIGSHEMAATQPKQDSHSPRLPSHTMSTFPKVRPSTSPVVMGPGGPISQYVSNIHHVEQSVIMPPHSVTQSVAMGHMPQDVRANTPTISGIGYGIRSENLLSPRSAPPQRSTTPQPAVIRDNVLKSLAGSSVGGQVAKTNKDDAQNPQGLRRSSAPQLQTESVAMQPEFKGLHQRALRLDQYTRLVQQHLTDHPGVAESCQSRTPEAVHLLSLSSKNSPVVQAGPQIVRDVPKGGELTITHSTLSENRIIGHPPASLMVSQGVPLIHSGNGNSLNEYYKEMRGFHPQYQGHSAIGINLANRGFAATQVSQVDHSLRPKVPSASSSDSVGSFCDSKLDSSHIRLHVNTMELTHISRVPSEAGSPSYTSPVNITPKLELPITLQKGPQGLISNQLPPFTASSQMRSDFNLDHTGLRSVDMVQLLTKYPIIWQGHLALKNDTAAVQLHFVSGNNVLAHRSLPPPEGGAFLRIAQRMRLEASQLEGVARRMTVENEYCLLLALPCGLDQEDVHNQTLALKTGFITYLQAKQAAGIINVPNPGSNQPAYVVQIFPPCEFSESHLCHLAPDLLNSISSISPHLMIVIASV</sequence>
<feature type="compositionally biased region" description="Basic and acidic residues" evidence="19">
    <location>
        <begin position="123"/>
        <end position="155"/>
    </location>
</feature>
<feature type="domain" description="RRM" evidence="20">
    <location>
        <begin position="384"/>
        <end position="462"/>
    </location>
</feature>
<dbReference type="GO" id="GO:0003677">
    <property type="term" value="F:DNA binding"/>
    <property type="evidence" value="ECO:0007669"/>
    <property type="project" value="UniProtKB-KW"/>
</dbReference>
<dbReference type="InterPro" id="IPR034175">
    <property type="entry name" value="SHARP_RRM4"/>
</dbReference>
<dbReference type="STRING" id="623744.A0A553RJU9"/>
<evidence type="ECO:0000256" key="14">
    <source>
        <dbReference type="ARBA" id="ARBA00023242"/>
    </source>
</evidence>
<feature type="compositionally biased region" description="Polar residues" evidence="19">
    <location>
        <begin position="2319"/>
        <end position="2329"/>
    </location>
</feature>
<dbReference type="CDD" id="cd12350">
    <property type="entry name" value="RRM3_SHARP"/>
    <property type="match status" value="1"/>
</dbReference>
<evidence type="ECO:0000256" key="8">
    <source>
        <dbReference type="ARBA" id="ARBA00022976"/>
    </source>
</evidence>
<keyword evidence="4" id="KW-0678">Repressor</keyword>
<feature type="region of interest" description="Disordered" evidence="19">
    <location>
        <begin position="2413"/>
        <end position="2483"/>
    </location>
</feature>
<evidence type="ECO:0000256" key="1">
    <source>
        <dbReference type="ARBA" id="ARBA00004123"/>
    </source>
</evidence>
<dbReference type="PANTHER" id="PTHR23189">
    <property type="entry name" value="RNA RECOGNITION MOTIF-CONTAINING"/>
    <property type="match status" value="1"/>
</dbReference>
<feature type="domain" description="RRM" evidence="20">
    <location>
        <begin position="566"/>
        <end position="638"/>
    </location>
</feature>
<dbReference type="Gene3D" id="2.40.290.10">
    <property type="match status" value="1"/>
</dbReference>
<dbReference type="FunFam" id="3.30.70.330:FF:000118">
    <property type="entry name" value="msx2-interacting protein-like isoform X1"/>
    <property type="match status" value="1"/>
</dbReference>
<feature type="compositionally biased region" description="Basic residues" evidence="19">
    <location>
        <begin position="1945"/>
        <end position="1954"/>
    </location>
</feature>
<feature type="domain" description="RRM" evidence="20">
    <location>
        <begin position="487"/>
        <end position="562"/>
    </location>
</feature>
<keyword evidence="23" id="KW-1185">Reference proteome</keyword>
<keyword evidence="8" id="KW-0914">Notch signaling pathway</keyword>
<evidence type="ECO:0000256" key="11">
    <source>
        <dbReference type="ARBA" id="ARBA00023125"/>
    </source>
</evidence>
<feature type="region of interest" description="Disordered" evidence="19">
    <location>
        <begin position="2887"/>
        <end position="2913"/>
    </location>
</feature>
<feature type="compositionally biased region" description="Basic and acidic residues" evidence="19">
    <location>
        <begin position="799"/>
        <end position="810"/>
    </location>
</feature>
<dbReference type="EMBL" id="SRMA01023946">
    <property type="protein sequence ID" value="TRZ02461.1"/>
    <property type="molecule type" value="Genomic_DNA"/>
</dbReference>
<feature type="region of interest" description="Disordered" evidence="19">
    <location>
        <begin position="1695"/>
        <end position="1714"/>
    </location>
</feature>
<feature type="compositionally biased region" description="Polar residues" evidence="19">
    <location>
        <begin position="1867"/>
        <end position="1892"/>
    </location>
</feature>
<keyword evidence="9" id="KW-0805">Transcription regulation</keyword>
<feature type="compositionally biased region" description="Basic residues" evidence="19">
    <location>
        <begin position="1809"/>
        <end position="1820"/>
    </location>
</feature>
<evidence type="ECO:0000256" key="2">
    <source>
        <dbReference type="ARBA" id="ARBA00005387"/>
    </source>
</evidence>
<dbReference type="InterPro" id="IPR010912">
    <property type="entry name" value="SPOC_met"/>
</dbReference>
<dbReference type="PROSITE" id="PS50917">
    <property type="entry name" value="SPOC"/>
    <property type="match status" value="1"/>
</dbReference>
<feature type="region of interest" description="Disordered" evidence="19">
    <location>
        <begin position="275"/>
        <end position="384"/>
    </location>
</feature>
<dbReference type="InterPro" id="IPR012921">
    <property type="entry name" value="SPOC_C"/>
</dbReference>
<keyword evidence="5" id="KW-0597">Phosphoprotein</keyword>
<evidence type="ECO:0000256" key="4">
    <source>
        <dbReference type="ARBA" id="ARBA00022491"/>
    </source>
</evidence>
<comment type="caution">
    <text evidence="22">The sequence shown here is derived from an EMBL/GenBank/DDBJ whole genome shotgun (WGS) entry which is preliminary data.</text>
</comment>
<gene>
    <name evidence="22" type="ORF">DNTS_030288</name>
</gene>
<dbReference type="SMART" id="SM00360">
    <property type="entry name" value="RRM"/>
    <property type="match status" value="4"/>
</dbReference>
<feature type="region of interest" description="Disordered" evidence="19">
    <location>
        <begin position="1164"/>
        <end position="1299"/>
    </location>
</feature>
<dbReference type="CDD" id="cd12348">
    <property type="entry name" value="RRM1_SHARP"/>
    <property type="match status" value="1"/>
</dbReference>
<feature type="region of interest" description="Disordered" evidence="19">
    <location>
        <begin position="851"/>
        <end position="898"/>
    </location>
</feature>
<reference evidence="22 23" key="1">
    <citation type="journal article" date="2019" name="Sci. Data">
        <title>Hybrid genome assembly and annotation of Danionella translucida.</title>
        <authorList>
            <person name="Kadobianskyi M."/>
            <person name="Schulze L."/>
            <person name="Schuelke M."/>
            <person name="Judkewitz B."/>
        </authorList>
    </citation>
    <scope>NUCLEOTIDE SEQUENCE [LARGE SCALE GENOMIC DNA]</scope>
    <source>
        <strain evidence="22 23">Bolton</strain>
    </source>
</reference>
<dbReference type="InterPro" id="IPR016194">
    <property type="entry name" value="SPOC-like_C_dom_sf"/>
</dbReference>
<feature type="compositionally biased region" description="Basic and acidic residues" evidence="19">
    <location>
        <begin position="1233"/>
        <end position="1247"/>
    </location>
</feature>
<dbReference type="CDD" id="cd12349">
    <property type="entry name" value="RRM2_SHARP"/>
    <property type="match status" value="1"/>
</dbReference>
<name>A0A553RJU9_9TELE</name>
<dbReference type="Pfam" id="PF20810">
    <property type="entry name" value="MINT_RID"/>
    <property type="match status" value="1"/>
</dbReference>
<feature type="compositionally biased region" description="Basic and acidic residues" evidence="19">
    <location>
        <begin position="275"/>
        <end position="287"/>
    </location>
</feature>
<evidence type="ECO:0000256" key="15">
    <source>
        <dbReference type="ARBA" id="ARBA00069486"/>
    </source>
</evidence>
<keyword evidence="10" id="KW-0175">Coiled coil</keyword>
<organism evidence="22 23">
    <name type="scientific">Danionella cerebrum</name>
    <dbReference type="NCBI Taxonomy" id="2873325"/>
    <lineage>
        <taxon>Eukaryota</taxon>
        <taxon>Metazoa</taxon>
        <taxon>Chordata</taxon>
        <taxon>Craniata</taxon>
        <taxon>Vertebrata</taxon>
        <taxon>Euteleostomi</taxon>
        <taxon>Actinopterygii</taxon>
        <taxon>Neopterygii</taxon>
        <taxon>Teleostei</taxon>
        <taxon>Ostariophysi</taxon>
        <taxon>Cypriniformes</taxon>
        <taxon>Danionidae</taxon>
        <taxon>Danioninae</taxon>
        <taxon>Danionella</taxon>
    </lineage>
</organism>
<dbReference type="PROSITE" id="PS50102">
    <property type="entry name" value="RRM"/>
    <property type="match status" value="4"/>
</dbReference>
<dbReference type="GO" id="GO:0003723">
    <property type="term" value="F:RNA binding"/>
    <property type="evidence" value="ECO:0007669"/>
    <property type="project" value="UniProtKB-UniRule"/>
</dbReference>
<feature type="compositionally biased region" description="Basic and acidic residues" evidence="19">
    <location>
        <begin position="1837"/>
        <end position="1851"/>
    </location>
</feature>
<evidence type="ECO:0000256" key="9">
    <source>
        <dbReference type="ARBA" id="ARBA00023015"/>
    </source>
</evidence>
<keyword evidence="14" id="KW-0539">Nucleus</keyword>
<feature type="compositionally biased region" description="Basic and acidic residues" evidence="19">
    <location>
        <begin position="1549"/>
        <end position="1561"/>
    </location>
</feature>
<feature type="region of interest" description="Disordered" evidence="19">
    <location>
        <begin position="949"/>
        <end position="973"/>
    </location>
</feature>
<feature type="compositionally biased region" description="Basic and acidic residues" evidence="19">
    <location>
        <begin position="1178"/>
        <end position="1207"/>
    </location>
</feature>
<feature type="region of interest" description="Disordered" evidence="19">
    <location>
        <begin position="749"/>
        <end position="827"/>
    </location>
</feature>
<keyword evidence="13" id="KW-0804">Transcription</keyword>
<comment type="subcellular location">
    <subcellularLocation>
        <location evidence="1">Nucleus</location>
    </subcellularLocation>
</comment>
<dbReference type="FunFam" id="3.30.70.330:FF:000150">
    <property type="entry name" value="msx2-interacting protein-like isoform X1"/>
    <property type="match status" value="1"/>
</dbReference>
<dbReference type="Proteomes" id="UP000316079">
    <property type="component" value="Unassembled WGS sequence"/>
</dbReference>
<feature type="domain" description="RRM" evidence="20">
    <location>
        <begin position="6"/>
        <end position="81"/>
    </location>
</feature>
<dbReference type="Pfam" id="PF07744">
    <property type="entry name" value="SPOC"/>
    <property type="match status" value="1"/>
</dbReference>
<feature type="compositionally biased region" description="Basic and acidic residues" evidence="19">
    <location>
        <begin position="851"/>
        <end position="871"/>
    </location>
</feature>
<dbReference type="CDD" id="cd12351">
    <property type="entry name" value="RRM4_SHARP"/>
    <property type="match status" value="1"/>
</dbReference>
<protein>
    <recommendedName>
        <fullName evidence="15">Msx2-interacting protein</fullName>
    </recommendedName>
    <alternativeName>
        <fullName evidence="16">SMART/HDAC1-associated repressor protein</fullName>
    </alternativeName>
    <alternativeName>
        <fullName evidence="17">SPEN homolog</fullName>
    </alternativeName>
</protein>
<dbReference type="InterPro" id="IPR049095">
    <property type="entry name" value="MINT_MID"/>
</dbReference>
<dbReference type="Pfam" id="PF20809">
    <property type="entry name" value="MINT_MID"/>
    <property type="match status" value="1"/>
</dbReference>
<feature type="compositionally biased region" description="Low complexity" evidence="19">
    <location>
        <begin position="1935"/>
        <end position="1944"/>
    </location>
</feature>
<dbReference type="SUPFAM" id="SSF54928">
    <property type="entry name" value="RNA-binding domain, RBD"/>
    <property type="match status" value="2"/>
</dbReference>
<dbReference type="InterPro" id="IPR000504">
    <property type="entry name" value="RRM_dom"/>
</dbReference>
<dbReference type="FunFam" id="3.30.70.330:FF:000143">
    <property type="entry name" value="msx2-interacting protein-like isoform X1"/>
    <property type="match status" value="1"/>
</dbReference>
<dbReference type="GO" id="GO:0005634">
    <property type="term" value="C:nucleus"/>
    <property type="evidence" value="ECO:0007669"/>
    <property type="project" value="UniProtKB-SubCell"/>
</dbReference>